<proteinExistence type="predicted"/>
<dbReference type="AlphaFoldDB" id="A0A4P6P7S3"/>
<name>A0A4P6P7S3_9GAMM</name>
<feature type="signal peptide" evidence="1">
    <location>
        <begin position="1"/>
        <end position="18"/>
    </location>
</feature>
<dbReference type="PANTHER" id="PTHR30024:SF46">
    <property type="entry name" value="ABC TRANSPORTER, SUBSTRATE-BINDING LIPOPROTEIN"/>
    <property type="match status" value="1"/>
</dbReference>
<evidence type="ECO:0000313" key="3">
    <source>
        <dbReference type="Proteomes" id="UP000290244"/>
    </source>
</evidence>
<evidence type="ECO:0000256" key="1">
    <source>
        <dbReference type="SAM" id="SignalP"/>
    </source>
</evidence>
<dbReference type="EMBL" id="CP034759">
    <property type="protein sequence ID" value="QBG35457.1"/>
    <property type="molecule type" value="Genomic_DNA"/>
</dbReference>
<dbReference type="GO" id="GO:0009234">
    <property type="term" value="P:menaquinone biosynthetic process"/>
    <property type="evidence" value="ECO:0007669"/>
    <property type="project" value="UniProtKB-UniPathway"/>
</dbReference>
<dbReference type="Gene3D" id="3.40.190.10">
    <property type="entry name" value="Periplasmic binding protein-like II"/>
    <property type="match status" value="2"/>
</dbReference>
<sequence length="328" mass="36248">MKNIITFISFFACGVCFAAHSDESTVEDVALAGPAAVISYPMMVMATQQPLANKGVKLSFTRWKNPQQLRAMVVGKQVDFTAMPSNLAATFYNRGHSLSLLNVAIWDIMAVVTRDEHYRAGNVIEQLVGKEIVVPFKNDMPNIVLEQLLTAQLGKQANKVNIRQSHNFADSAQLLLAGQVDYALLIEPLTSIVLFQSKQQGKQPLVRALNISEAWQQTFPDSPKIPQAGLVANTSVNQNKVLVNSINHAYSKAALWCQQNVDACADIVTNYLPKMPKPALIQAIKNTGLDVVPAKQARPHLESFYRLLANTDANRIGKKLPDSDFYWD</sequence>
<dbReference type="KEGG" id="lsd:EMK97_06855"/>
<dbReference type="InterPro" id="IPR027024">
    <property type="entry name" value="UCP027386_ABC_sbc_TM0202"/>
</dbReference>
<dbReference type="Proteomes" id="UP000290244">
    <property type="component" value="Chromosome"/>
</dbReference>
<gene>
    <name evidence="2" type="ORF">EMK97_06855</name>
</gene>
<keyword evidence="1" id="KW-0732">Signal</keyword>
<dbReference type="UniPathway" id="UPA00079"/>
<evidence type="ECO:0000313" key="2">
    <source>
        <dbReference type="EMBL" id="QBG35457.1"/>
    </source>
</evidence>
<organism evidence="2 3">
    <name type="scientific">Litorilituus sediminis</name>
    <dbReference type="NCBI Taxonomy" id="718192"/>
    <lineage>
        <taxon>Bacteria</taxon>
        <taxon>Pseudomonadati</taxon>
        <taxon>Pseudomonadota</taxon>
        <taxon>Gammaproteobacteria</taxon>
        <taxon>Alteromonadales</taxon>
        <taxon>Colwelliaceae</taxon>
        <taxon>Litorilituus</taxon>
    </lineage>
</organism>
<protein>
    <submittedName>
        <fullName evidence="2">ABC transporter substrate-binding protein</fullName>
    </submittedName>
</protein>
<dbReference type="PIRSF" id="PIRSF027386">
    <property type="entry name" value="UCP027386_ABC_sbc_TM0202"/>
    <property type="match status" value="1"/>
</dbReference>
<reference evidence="2 3" key="1">
    <citation type="submission" date="2018-12" db="EMBL/GenBank/DDBJ databases">
        <title>Complete genome of Litorilituus sediminis.</title>
        <authorList>
            <person name="Liu A."/>
            <person name="Rong J."/>
        </authorList>
    </citation>
    <scope>NUCLEOTIDE SEQUENCE [LARGE SCALE GENOMIC DNA]</scope>
    <source>
        <strain evidence="2 3">JCM 17549</strain>
    </source>
</reference>
<dbReference type="RefSeq" id="WP_130600650.1">
    <property type="nucleotide sequence ID" value="NZ_CP034759.1"/>
</dbReference>
<dbReference type="OrthoDB" id="9814375at2"/>
<feature type="chain" id="PRO_5020333353" evidence="1">
    <location>
        <begin position="19"/>
        <end position="328"/>
    </location>
</feature>
<dbReference type="PANTHER" id="PTHR30024">
    <property type="entry name" value="ALIPHATIC SULFONATES-BINDING PROTEIN-RELATED"/>
    <property type="match status" value="1"/>
</dbReference>
<keyword evidence="3" id="KW-1185">Reference proteome</keyword>
<accession>A0A4P6P7S3</accession>
<dbReference type="SUPFAM" id="SSF53850">
    <property type="entry name" value="Periplasmic binding protein-like II"/>
    <property type="match status" value="1"/>
</dbReference>